<dbReference type="SMART" id="SM00448">
    <property type="entry name" value="REC"/>
    <property type="match status" value="1"/>
</dbReference>
<dbReference type="InterPro" id="IPR039420">
    <property type="entry name" value="WalR-like"/>
</dbReference>
<dbReference type="GO" id="GO:0006355">
    <property type="term" value="P:regulation of DNA-templated transcription"/>
    <property type="evidence" value="ECO:0007669"/>
    <property type="project" value="InterPro"/>
</dbReference>
<dbReference type="SMART" id="SM00421">
    <property type="entry name" value="HTH_LUXR"/>
    <property type="match status" value="1"/>
</dbReference>
<evidence type="ECO:0000256" key="2">
    <source>
        <dbReference type="ARBA" id="ARBA00023125"/>
    </source>
</evidence>
<dbReference type="InterPro" id="IPR016032">
    <property type="entry name" value="Sig_transdc_resp-reg_C-effctor"/>
</dbReference>
<dbReference type="AlphaFoldDB" id="A0A7K0JZQ1"/>
<evidence type="ECO:0000256" key="1">
    <source>
        <dbReference type="ARBA" id="ARBA00022553"/>
    </source>
</evidence>
<keyword evidence="1 3" id="KW-0597">Phosphoprotein</keyword>
<proteinExistence type="predicted"/>
<protein>
    <submittedName>
        <fullName evidence="6">Response regulator transcription factor</fullName>
    </submittedName>
</protein>
<dbReference type="CDD" id="cd17535">
    <property type="entry name" value="REC_NarL-like"/>
    <property type="match status" value="1"/>
</dbReference>
<feature type="domain" description="Response regulatory" evidence="5">
    <location>
        <begin position="3"/>
        <end position="119"/>
    </location>
</feature>
<evidence type="ECO:0000313" key="7">
    <source>
        <dbReference type="Proteomes" id="UP000442535"/>
    </source>
</evidence>
<dbReference type="Pfam" id="PF00072">
    <property type="entry name" value="Response_reg"/>
    <property type="match status" value="1"/>
</dbReference>
<evidence type="ECO:0000256" key="3">
    <source>
        <dbReference type="PROSITE-ProRule" id="PRU00169"/>
    </source>
</evidence>
<dbReference type="GO" id="GO:0000160">
    <property type="term" value="P:phosphorelay signal transduction system"/>
    <property type="evidence" value="ECO:0007669"/>
    <property type="project" value="InterPro"/>
</dbReference>
<dbReference type="GO" id="GO:0003677">
    <property type="term" value="F:DNA binding"/>
    <property type="evidence" value="ECO:0007669"/>
    <property type="project" value="UniProtKB-KW"/>
</dbReference>
<dbReference type="Gene3D" id="3.40.50.2300">
    <property type="match status" value="1"/>
</dbReference>
<keyword evidence="7" id="KW-1185">Reference proteome</keyword>
<evidence type="ECO:0000259" key="5">
    <source>
        <dbReference type="PROSITE" id="PS50110"/>
    </source>
</evidence>
<dbReference type="Pfam" id="PF00196">
    <property type="entry name" value="GerE"/>
    <property type="match status" value="1"/>
</dbReference>
<sequence>MAKIIIVEDQTILLDSLAGAIAAETDFEVVGKLTDAAAIHAAVHRQAPDIVLMDVKTENSNGLVEAAKLRVSHPQLRIVIFTAMPDVAFLEEAEAAGVDSFVYKNVSTTDLLQVLRRALQGARSFPVKSEVEGLEQLGLTAREIDVLRLVCRGLSRKEIAKKLFLSENTVKSNISSLLARTGFTSVARLALWAVSSGFIFVDDADAIDSASL</sequence>
<organism evidence="6 7">
    <name type="scientific">Mobiluncus porci</name>
    <dbReference type="NCBI Taxonomy" id="2652278"/>
    <lineage>
        <taxon>Bacteria</taxon>
        <taxon>Bacillati</taxon>
        <taxon>Actinomycetota</taxon>
        <taxon>Actinomycetes</taxon>
        <taxon>Actinomycetales</taxon>
        <taxon>Actinomycetaceae</taxon>
        <taxon>Mobiluncus</taxon>
    </lineage>
</organism>
<feature type="modified residue" description="4-aspartylphosphate" evidence="3">
    <location>
        <position position="54"/>
    </location>
</feature>
<dbReference type="InterPro" id="IPR011006">
    <property type="entry name" value="CheY-like_superfamily"/>
</dbReference>
<dbReference type="PANTHER" id="PTHR43214:SF44">
    <property type="entry name" value="TWO-COMPONENT RESPONSE REGULATOR"/>
    <property type="match status" value="1"/>
</dbReference>
<accession>A0A7K0JZQ1</accession>
<dbReference type="InterPro" id="IPR000792">
    <property type="entry name" value="Tscrpt_reg_LuxR_C"/>
</dbReference>
<evidence type="ECO:0000313" key="6">
    <source>
        <dbReference type="EMBL" id="MST48673.1"/>
    </source>
</evidence>
<dbReference type="PROSITE" id="PS50110">
    <property type="entry name" value="RESPONSE_REGULATORY"/>
    <property type="match status" value="1"/>
</dbReference>
<keyword evidence="2" id="KW-0238">DNA-binding</keyword>
<dbReference type="SUPFAM" id="SSF46894">
    <property type="entry name" value="C-terminal effector domain of the bipartite response regulators"/>
    <property type="match status" value="1"/>
</dbReference>
<dbReference type="SUPFAM" id="SSF52172">
    <property type="entry name" value="CheY-like"/>
    <property type="match status" value="1"/>
</dbReference>
<name>A0A7K0JZQ1_9ACTO</name>
<reference evidence="6 7" key="1">
    <citation type="submission" date="2019-08" db="EMBL/GenBank/DDBJ databases">
        <title>In-depth cultivation of the pig gut microbiome towards novel bacterial diversity and tailored functional studies.</title>
        <authorList>
            <person name="Wylensek D."/>
            <person name="Hitch T.C.A."/>
            <person name="Clavel T."/>
        </authorList>
    </citation>
    <scope>NUCLEOTIDE SEQUENCE [LARGE SCALE GENOMIC DNA]</scope>
    <source>
        <strain evidence="6 7">RF-GAM-744-WT-7</strain>
    </source>
</reference>
<dbReference type="PRINTS" id="PR00038">
    <property type="entry name" value="HTHLUXR"/>
</dbReference>
<dbReference type="CDD" id="cd06170">
    <property type="entry name" value="LuxR_C_like"/>
    <property type="match status" value="1"/>
</dbReference>
<dbReference type="EMBL" id="VUMY01000001">
    <property type="protein sequence ID" value="MST48673.1"/>
    <property type="molecule type" value="Genomic_DNA"/>
</dbReference>
<dbReference type="PANTHER" id="PTHR43214">
    <property type="entry name" value="TWO-COMPONENT RESPONSE REGULATOR"/>
    <property type="match status" value="1"/>
</dbReference>
<feature type="domain" description="HTH luxR-type" evidence="4">
    <location>
        <begin position="132"/>
        <end position="197"/>
    </location>
</feature>
<dbReference type="InterPro" id="IPR058245">
    <property type="entry name" value="NreC/VraR/RcsB-like_REC"/>
</dbReference>
<comment type="caution">
    <text evidence="6">The sequence shown here is derived from an EMBL/GenBank/DDBJ whole genome shotgun (WGS) entry which is preliminary data.</text>
</comment>
<evidence type="ECO:0000259" key="4">
    <source>
        <dbReference type="PROSITE" id="PS50043"/>
    </source>
</evidence>
<gene>
    <name evidence="6" type="ORF">FYJ63_00090</name>
</gene>
<dbReference type="PROSITE" id="PS50043">
    <property type="entry name" value="HTH_LUXR_2"/>
    <property type="match status" value="1"/>
</dbReference>
<dbReference type="InterPro" id="IPR001789">
    <property type="entry name" value="Sig_transdc_resp-reg_receiver"/>
</dbReference>
<dbReference type="RefSeq" id="WP_277027582.1">
    <property type="nucleotide sequence ID" value="NZ_JAQYQY010000018.1"/>
</dbReference>
<dbReference type="Proteomes" id="UP000442535">
    <property type="component" value="Unassembled WGS sequence"/>
</dbReference>